<dbReference type="CDD" id="cd07438">
    <property type="entry name" value="PHP_HisPPase_AMP"/>
    <property type="match status" value="1"/>
</dbReference>
<dbReference type="Gene3D" id="1.10.150.650">
    <property type="match status" value="1"/>
</dbReference>
<evidence type="ECO:0000256" key="1">
    <source>
        <dbReference type="SAM" id="MobiDB-lite"/>
    </source>
</evidence>
<dbReference type="SUPFAM" id="SSF89550">
    <property type="entry name" value="PHP domain-like"/>
    <property type="match status" value="1"/>
</dbReference>
<name>A0A4P8XJC5_9BACL</name>
<dbReference type="GO" id="GO:0035312">
    <property type="term" value="F:5'-3' DNA exonuclease activity"/>
    <property type="evidence" value="ECO:0007669"/>
    <property type="project" value="TreeGrafter"/>
</dbReference>
<dbReference type="SMART" id="SM00481">
    <property type="entry name" value="POLIIIAc"/>
    <property type="match status" value="1"/>
</dbReference>
<evidence type="ECO:0000259" key="2">
    <source>
        <dbReference type="SMART" id="SM00481"/>
    </source>
</evidence>
<dbReference type="KEGG" id="palo:E6C60_1637"/>
<feature type="region of interest" description="Disordered" evidence="1">
    <location>
        <begin position="1"/>
        <end position="30"/>
    </location>
</feature>
<dbReference type="Gene3D" id="3.20.20.140">
    <property type="entry name" value="Metal-dependent hydrolases"/>
    <property type="match status" value="1"/>
</dbReference>
<gene>
    <name evidence="3" type="ORF">E6C60_1637</name>
</gene>
<dbReference type="InterPro" id="IPR003141">
    <property type="entry name" value="Pol/His_phosphatase_N"/>
</dbReference>
<dbReference type="PANTHER" id="PTHR42924:SF3">
    <property type="entry name" value="POLYMERASE_HISTIDINOL PHOSPHATASE N-TERMINAL DOMAIN-CONTAINING PROTEIN"/>
    <property type="match status" value="1"/>
</dbReference>
<dbReference type="EMBL" id="CP040396">
    <property type="protein sequence ID" value="QCT02353.1"/>
    <property type="molecule type" value="Genomic_DNA"/>
</dbReference>
<dbReference type="Pfam" id="PF02811">
    <property type="entry name" value="PHP"/>
    <property type="match status" value="1"/>
</dbReference>
<organism evidence="3 4">
    <name type="scientific">Paenibacillus algicola</name>
    <dbReference type="NCBI Taxonomy" id="2565926"/>
    <lineage>
        <taxon>Bacteria</taxon>
        <taxon>Bacillati</taxon>
        <taxon>Bacillota</taxon>
        <taxon>Bacilli</taxon>
        <taxon>Bacillales</taxon>
        <taxon>Paenibacillaceae</taxon>
        <taxon>Paenibacillus</taxon>
    </lineage>
</organism>
<dbReference type="AlphaFoldDB" id="A0A4P8XJC5"/>
<proteinExistence type="predicted"/>
<protein>
    <submittedName>
        <fullName evidence="3">PHP domain-containing protein</fullName>
    </submittedName>
</protein>
<dbReference type="OrthoDB" id="9804333at2"/>
<dbReference type="Proteomes" id="UP000300879">
    <property type="component" value="Chromosome"/>
</dbReference>
<accession>A0A4P8XJC5</accession>
<dbReference type="InterPro" id="IPR016195">
    <property type="entry name" value="Pol/histidinol_Pase-like"/>
</dbReference>
<dbReference type="InterPro" id="IPR004013">
    <property type="entry name" value="PHP_dom"/>
</dbReference>
<sequence>MQHHDRQGACDLHSHTTASDGMNSPSEQVSLARKKGLAAVAITDHDTVAGVQEALEAAPTGILVVPGVEISTQAGGKDIHVLGYYINHRDELLGERLRRLRDTREARNHMIIRRLNSLGMSITMEEVISGLGRELKPDESIGRPHIADVLVAKGYAQDLRDAFDRYLAQGKPGYAPQPRITPAEACAWITEAGGAAVLAHPGLYGEDALVQALLAEGGFDGIEVYHADHGAQEEERYRRMGEERGLILTGGSDYHGERQGVVFHGDLGSKTVPVSVLNQLQAVCRRGGASFQ</sequence>
<feature type="compositionally biased region" description="Basic and acidic residues" evidence="1">
    <location>
        <begin position="1"/>
        <end position="14"/>
    </location>
</feature>
<feature type="domain" description="Polymerase/histidinol phosphatase N-terminal" evidence="2">
    <location>
        <begin position="10"/>
        <end position="74"/>
    </location>
</feature>
<dbReference type="InterPro" id="IPR052018">
    <property type="entry name" value="PHP_domain"/>
</dbReference>
<evidence type="ECO:0000313" key="4">
    <source>
        <dbReference type="Proteomes" id="UP000300879"/>
    </source>
</evidence>
<reference evidence="3 4" key="1">
    <citation type="submission" date="2019-05" db="EMBL/GenBank/DDBJ databases">
        <authorList>
            <person name="Chen C."/>
        </authorList>
    </citation>
    <scope>NUCLEOTIDE SEQUENCE [LARGE SCALE GENOMIC DNA]</scope>
    <source>
        <strain evidence="3 4">HB172198</strain>
    </source>
</reference>
<dbReference type="GO" id="GO:0004534">
    <property type="term" value="F:5'-3' RNA exonuclease activity"/>
    <property type="evidence" value="ECO:0007669"/>
    <property type="project" value="TreeGrafter"/>
</dbReference>
<dbReference type="PANTHER" id="PTHR42924">
    <property type="entry name" value="EXONUCLEASE"/>
    <property type="match status" value="1"/>
</dbReference>
<evidence type="ECO:0000313" key="3">
    <source>
        <dbReference type="EMBL" id="QCT02353.1"/>
    </source>
</evidence>
<dbReference type="RefSeq" id="WP_138225400.1">
    <property type="nucleotide sequence ID" value="NZ_CP040396.1"/>
</dbReference>
<keyword evidence="4" id="KW-1185">Reference proteome</keyword>
<feature type="compositionally biased region" description="Polar residues" evidence="1">
    <location>
        <begin position="15"/>
        <end position="29"/>
    </location>
</feature>